<evidence type="ECO:0000313" key="6">
    <source>
        <dbReference type="Proteomes" id="UP000824071"/>
    </source>
</evidence>
<dbReference type="InterPro" id="IPR001228">
    <property type="entry name" value="IspD"/>
</dbReference>
<keyword evidence="1 4" id="KW-0808">Transferase</keyword>
<comment type="function">
    <text evidence="4">Catalyzes the formation of 4-diphosphocytidyl-2-C-methyl-D-erythritol from CTP and 2-C-methyl-D-erythritol 4-phosphate (MEP).</text>
</comment>
<dbReference type="NCBIfam" id="TIGR00453">
    <property type="entry name" value="ispD"/>
    <property type="match status" value="1"/>
</dbReference>
<dbReference type="SUPFAM" id="SSF53448">
    <property type="entry name" value="Nucleotide-diphospho-sugar transferases"/>
    <property type="match status" value="1"/>
</dbReference>
<dbReference type="InterPro" id="IPR034683">
    <property type="entry name" value="IspD/TarI"/>
</dbReference>
<dbReference type="Proteomes" id="UP000824071">
    <property type="component" value="Unassembled WGS sequence"/>
</dbReference>
<dbReference type="FunFam" id="3.90.550.10:FF:000003">
    <property type="entry name" value="2-C-methyl-D-erythritol 4-phosphate cytidylyltransferase"/>
    <property type="match status" value="1"/>
</dbReference>
<dbReference type="AlphaFoldDB" id="A0A9D1LDC4"/>
<comment type="similarity">
    <text evidence="4">Belongs to the IspD/TarI cytidylyltransferase family. IspD subfamily.</text>
</comment>
<dbReference type="GO" id="GO:0050518">
    <property type="term" value="F:2-C-methyl-D-erythritol 4-phosphate cytidylyltransferase activity"/>
    <property type="evidence" value="ECO:0007669"/>
    <property type="project" value="UniProtKB-UniRule"/>
</dbReference>
<proteinExistence type="inferred from homology"/>
<evidence type="ECO:0000256" key="3">
    <source>
        <dbReference type="ARBA" id="ARBA00023229"/>
    </source>
</evidence>
<gene>
    <name evidence="4 5" type="primary">ispD</name>
    <name evidence="5" type="ORF">IAC53_01990</name>
</gene>
<keyword evidence="3 4" id="KW-0414">Isoprene biosynthesis</keyword>
<accession>A0A9D1LDC4</accession>
<feature type="site" description="Transition state stabilizer" evidence="4">
    <location>
        <position position="34"/>
    </location>
</feature>
<feature type="site" description="Transition state stabilizer" evidence="4">
    <location>
        <position position="40"/>
    </location>
</feature>
<name>A0A9D1LDC4_9FIRM</name>
<dbReference type="EC" id="2.7.7.60" evidence="4"/>
<dbReference type="InterPro" id="IPR050088">
    <property type="entry name" value="IspD/TarI_cytidylyltransf_bact"/>
</dbReference>
<dbReference type="EMBL" id="DVMW01000018">
    <property type="protein sequence ID" value="HIU35365.1"/>
    <property type="molecule type" value="Genomic_DNA"/>
</dbReference>
<dbReference type="HAMAP" id="MF_00108">
    <property type="entry name" value="IspD"/>
    <property type="match status" value="1"/>
</dbReference>
<reference evidence="5" key="1">
    <citation type="submission" date="2020-10" db="EMBL/GenBank/DDBJ databases">
        <authorList>
            <person name="Gilroy R."/>
        </authorList>
    </citation>
    <scope>NUCLEOTIDE SEQUENCE</scope>
    <source>
        <strain evidence="5">ChiGjej1B1-19959</strain>
    </source>
</reference>
<keyword evidence="2 4" id="KW-0548">Nucleotidyltransferase</keyword>
<dbReference type="CDD" id="cd02516">
    <property type="entry name" value="CDP-ME_synthetase"/>
    <property type="match status" value="1"/>
</dbReference>
<evidence type="ECO:0000256" key="4">
    <source>
        <dbReference type="HAMAP-Rule" id="MF_00108"/>
    </source>
</evidence>
<dbReference type="GO" id="GO:0019288">
    <property type="term" value="P:isopentenyl diphosphate biosynthetic process, methylerythritol 4-phosphate pathway"/>
    <property type="evidence" value="ECO:0007669"/>
    <property type="project" value="UniProtKB-UniRule"/>
</dbReference>
<dbReference type="PANTHER" id="PTHR32125:SF4">
    <property type="entry name" value="2-C-METHYL-D-ERYTHRITOL 4-PHOSPHATE CYTIDYLYLTRANSFERASE, CHLOROPLASTIC"/>
    <property type="match status" value="1"/>
</dbReference>
<dbReference type="PANTHER" id="PTHR32125">
    <property type="entry name" value="2-C-METHYL-D-ERYTHRITOL 4-PHOSPHATE CYTIDYLYLTRANSFERASE, CHLOROPLASTIC"/>
    <property type="match status" value="1"/>
</dbReference>
<comment type="caution">
    <text evidence="5">The sequence shown here is derived from an EMBL/GenBank/DDBJ whole genome shotgun (WGS) entry which is preliminary data.</text>
</comment>
<dbReference type="InterPro" id="IPR029044">
    <property type="entry name" value="Nucleotide-diphossugar_trans"/>
</dbReference>
<protein>
    <recommendedName>
        <fullName evidence="4">2-C-methyl-D-erythritol 4-phosphate cytidylyltransferase</fullName>
        <ecNumber evidence="4">2.7.7.60</ecNumber>
    </recommendedName>
    <alternativeName>
        <fullName evidence="4">4-diphosphocytidyl-2C-methyl-D-erythritol synthase</fullName>
    </alternativeName>
    <alternativeName>
        <fullName evidence="4">MEP cytidylyltransferase</fullName>
        <shortName evidence="4">MCT</shortName>
    </alternativeName>
</protein>
<comment type="pathway">
    <text evidence="4">Isoprenoid biosynthesis; isopentenyl diphosphate biosynthesis via DXP pathway; isopentenyl diphosphate from 1-deoxy-D-xylulose 5-phosphate: step 2/6.</text>
</comment>
<evidence type="ECO:0000256" key="1">
    <source>
        <dbReference type="ARBA" id="ARBA00022679"/>
    </source>
</evidence>
<evidence type="ECO:0000313" key="5">
    <source>
        <dbReference type="EMBL" id="HIU35365.1"/>
    </source>
</evidence>
<dbReference type="Gene3D" id="3.90.550.10">
    <property type="entry name" value="Spore Coat Polysaccharide Biosynthesis Protein SpsA, Chain A"/>
    <property type="match status" value="1"/>
</dbReference>
<organism evidence="5 6">
    <name type="scientific">Candidatus Fimenecus excrementigallinarum</name>
    <dbReference type="NCBI Taxonomy" id="2840816"/>
    <lineage>
        <taxon>Bacteria</taxon>
        <taxon>Bacillati</taxon>
        <taxon>Bacillota</taxon>
        <taxon>Clostridia</taxon>
        <taxon>Candidatus Fimenecus</taxon>
    </lineage>
</organism>
<feature type="site" description="Positions MEP for the nucleophilic attack" evidence="4">
    <location>
        <position position="227"/>
    </location>
</feature>
<reference evidence="5" key="2">
    <citation type="journal article" date="2021" name="PeerJ">
        <title>Extensive microbial diversity within the chicken gut microbiome revealed by metagenomics and culture.</title>
        <authorList>
            <person name="Gilroy R."/>
            <person name="Ravi A."/>
            <person name="Getino M."/>
            <person name="Pursley I."/>
            <person name="Horton D.L."/>
            <person name="Alikhan N.F."/>
            <person name="Baker D."/>
            <person name="Gharbi K."/>
            <person name="Hall N."/>
            <person name="Watson M."/>
            <person name="Adriaenssens E.M."/>
            <person name="Foster-Nyarko E."/>
            <person name="Jarju S."/>
            <person name="Secka A."/>
            <person name="Antonio M."/>
            <person name="Oren A."/>
            <person name="Chaudhuri R.R."/>
            <person name="La Ragione R."/>
            <person name="Hildebrand F."/>
            <person name="Pallen M.J."/>
        </authorList>
    </citation>
    <scope>NUCLEOTIDE SEQUENCE</scope>
    <source>
        <strain evidence="5">ChiGjej1B1-19959</strain>
    </source>
</reference>
<feature type="site" description="Positions MEP for the nucleophilic attack" evidence="4">
    <location>
        <position position="172"/>
    </location>
</feature>
<sequence length="248" mass="26505">MQPLQPTIGYSEASAGSGAPFVTALLVAAGNSTRMGGVNKQFLQLDGAPVLLRTVRVFEACSLVREIILAVRRQDADEVRAMLQRAGVKKVTAVVPGGQTRQESVFAAASCASVDCAYFAVHDGARPLVTRKVLEDTLQAAFQCGAAATGVRVKDTVKVVSQDGYIAATPDRSTLWAVHTPQVFRRDLYLHAAQTVPDSAAFTDDCRLLEAAGVPVRMVEGSYENIKITTPEDVCIAEGILKGRRQSE</sequence>
<evidence type="ECO:0000256" key="2">
    <source>
        <dbReference type="ARBA" id="ARBA00022695"/>
    </source>
</evidence>
<comment type="catalytic activity">
    <reaction evidence="4">
        <text>2-C-methyl-D-erythritol 4-phosphate + CTP + H(+) = 4-CDP-2-C-methyl-D-erythritol + diphosphate</text>
        <dbReference type="Rhea" id="RHEA:13429"/>
        <dbReference type="ChEBI" id="CHEBI:15378"/>
        <dbReference type="ChEBI" id="CHEBI:33019"/>
        <dbReference type="ChEBI" id="CHEBI:37563"/>
        <dbReference type="ChEBI" id="CHEBI:57823"/>
        <dbReference type="ChEBI" id="CHEBI:58262"/>
        <dbReference type="EC" id="2.7.7.60"/>
    </reaction>
</comment>
<dbReference type="Pfam" id="PF01128">
    <property type="entry name" value="IspD"/>
    <property type="match status" value="1"/>
</dbReference>